<dbReference type="RefSeq" id="WP_254471951.1">
    <property type="nucleotide sequence ID" value="NZ_CP113432.1"/>
</dbReference>
<evidence type="ECO:0000313" key="5">
    <source>
        <dbReference type="Proteomes" id="UP001163624"/>
    </source>
</evidence>
<dbReference type="Gene3D" id="3.40.630.30">
    <property type="match status" value="1"/>
</dbReference>
<dbReference type="Pfam" id="PF00583">
    <property type="entry name" value="Acetyltransf_1"/>
    <property type="match status" value="1"/>
</dbReference>
<keyword evidence="5" id="KW-1185">Reference proteome</keyword>
<name>A0ABY7A312_9PSED</name>
<dbReference type="EMBL" id="CP113432">
    <property type="protein sequence ID" value="WAI51493.1"/>
    <property type="molecule type" value="Genomic_DNA"/>
</dbReference>
<keyword evidence="2" id="KW-0012">Acyltransferase</keyword>
<protein>
    <submittedName>
        <fullName evidence="4">GNAT family N-acetyltransferase</fullName>
    </submittedName>
</protein>
<evidence type="ECO:0000256" key="2">
    <source>
        <dbReference type="ARBA" id="ARBA00023315"/>
    </source>
</evidence>
<dbReference type="PANTHER" id="PTHR43877:SF1">
    <property type="entry name" value="ACETYLTRANSFERASE"/>
    <property type="match status" value="1"/>
</dbReference>
<accession>A0ABY7A312</accession>
<dbReference type="PROSITE" id="PS51186">
    <property type="entry name" value="GNAT"/>
    <property type="match status" value="1"/>
</dbReference>
<sequence length="161" mass="17520">MNSNAPSHEATPDSPFATFDVRVATPDDAPALAPLLQQLGAHDPRPDTALLALELGNQRPSRVTLVAERDGNLLGTCTLHLIEHIAHGFARSAILEDMVVDSRARGQGVGQALIRRAEEWARGWNCYKLALSSHQDREMAHRFYAAMGFAPHGVSLALHLD</sequence>
<dbReference type="SUPFAM" id="SSF55729">
    <property type="entry name" value="Acyl-CoA N-acyltransferases (Nat)"/>
    <property type="match status" value="1"/>
</dbReference>
<evidence type="ECO:0000256" key="1">
    <source>
        <dbReference type="ARBA" id="ARBA00022679"/>
    </source>
</evidence>
<proteinExistence type="predicted"/>
<dbReference type="InterPro" id="IPR000182">
    <property type="entry name" value="GNAT_dom"/>
</dbReference>
<organism evidence="4 5">
    <name type="scientific">Pseudomonas triclosanedens</name>
    <dbReference type="NCBI Taxonomy" id="2961893"/>
    <lineage>
        <taxon>Bacteria</taxon>
        <taxon>Pseudomonadati</taxon>
        <taxon>Pseudomonadota</taxon>
        <taxon>Gammaproteobacteria</taxon>
        <taxon>Pseudomonadales</taxon>
        <taxon>Pseudomonadaceae</taxon>
        <taxon>Pseudomonas</taxon>
    </lineage>
</organism>
<dbReference type="InterPro" id="IPR050832">
    <property type="entry name" value="Bact_Acetyltransf"/>
</dbReference>
<dbReference type="PANTHER" id="PTHR43877">
    <property type="entry name" value="AMINOALKYLPHOSPHONATE N-ACETYLTRANSFERASE-RELATED-RELATED"/>
    <property type="match status" value="1"/>
</dbReference>
<reference evidence="4" key="1">
    <citation type="submission" date="2022-11" db="EMBL/GenBank/DDBJ databases">
        <title>Pseudomonas triclosanedens sp. nov., a triclosan degrader isolated from activated sludge.</title>
        <authorList>
            <person name="Yin Y."/>
            <person name="Lu Z."/>
        </authorList>
    </citation>
    <scope>NUCLEOTIDE SEQUENCE</scope>
    <source>
        <strain evidence="4">ZM23</strain>
    </source>
</reference>
<gene>
    <name evidence="4" type="ORF">OU419_09670</name>
</gene>
<dbReference type="InterPro" id="IPR016181">
    <property type="entry name" value="Acyl_CoA_acyltransferase"/>
</dbReference>
<feature type="domain" description="N-acetyltransferase" evidence="3">
    <location>
        <begin position="19"/>
        <end position="161"/>
    </location>
</feature>
<dbReference type="CDD" id="cd04301">
    <property type="entry name" value="NAT_SF"/>
    <property type="match status" value="1"/>
</dbReference>
<evidence type="ECO:0000259" key="3">
    <source>
        <dbReference type="PROSITE" id="PS51186"/>
    </source>
</evidence>
<evidence type="ECO:0000313" key="4">
    <source>
        <dbReference type="EMBL" id="WAI51493.1"/>
    </source>
</evidence>
<keyword evidence="1" id="KW-0808">Transferase</keyword>
<dbReference type="Proteomes" id="UP001163624">
    <property type="component" value="Chromosome"/>
</dbReference>